<gene>
    <name evidence="20" type="primary">gb18689</name>
    <name evidence="20" type="ORF">PR202_gb18689</name>
</gene>
<evidence type="ECO:0000256" key="11">
    <source>
        <dbReference type="ARBA" id="ARBA00022737"/>
    </source>
</evidence>
<keyword evidence="16" id="KW-0804">Transcription</keyword>
<evidence type="ECO:0000256" key="2">
    <source>
        <dbReference type="ARBA" id="ARBA00001946"/>
    </source>
</evidence>
<keyword evidence="11" id="KW-0677">Repeat</keyword>
<organism evidence="20 21">
    <name type="scientific">Eleusine coracana subsp. coracana</name>
    <dbReference type="NCBI Taxonomy" id="191504"/>
    <lineage>
        <taxon>Eukaryota</taxon>
        <taxon>Viridiplantae</taxon>
        <taxon>Streptophyta</taxon>
        <taxon>Embryophyta</taxon>
        <taxon>Tracheophyta</taxon>
        <taxon>Spermatophyta</taxon>
        <taxon>Magnoliopsida</taxon>
        <taxon>Liliopsida</taxon>
        <taxon>Poales</taxon>
        <taxon>Poaceae</taxon>
        <taxon>PACMAD clade</taxon>
        <taxon>Chloridoideae</taxon>
        <taxon>Cynodonteae</taxon>
        <taxon>Eleusininae</taxon>
        <taxon>Eleusine</taxon>
    </lineage>
</organism>
<dbReference type="Gene3D" id="3.60.10.10">
    <property type="entry name" value="Endonuclease/exonuclease/phosphatase"/>
    <property type="match status" value="1"/>
</dbReference>
<evidence type="ECO:0000256" key="15">
    <source>
        <dbReference type="ARBA" id="ARBA00023015"/>
    </source>
</evidence>
<dbReference type="GO" id="GO:0046872">
    <property type="term" value="F:metal ion binding"/>
    <property type="evidence" value="ECO:0007669"/>
    <property type="project" value="UniProtKB-KW"/>
</dbReference>
<evidence type="ECO:0000256" key="7">
    <source>
        <dbReference type="ARBA" id="ARBA00012161"/>
    </source>
</evidence>
<name>A0AAV5F6A4_ELECO</name>
<keyword evidence="21" id="KW-1185">Reference proteome</keyword>
<evidence type="ECO:0000313" key="20">
    <source>
        <dbReference type="EMBL" id="GJN30386.1"/>
    </source>
</evidence>
<dbReference type="GO" id="GO:0005737">
    <property type="term" value="C:cytoplasm"/>
    <property type="evidence" value="ECO:0007669"/>
    <property type="project" value="UniProtKB-SubCell"/>
</dbReference>
<dbReference type="InterPro" id="IPR036691">
    <property type="entry name" value="Endo/exonu/phosph_ase_sf"/>
</dbReference>
<accession>A0AAV5F6A4</accession>
<evidence type="ECO:0000256" key="10">
    <source>
        <dbReference type="ARBA" id="ARBA00022723"/>
    </source>
</evidence>
<evidence type="ECO:0000256" key="8">
    <source>
        <dbReference type="ARBA" id="ARBA00022490"/>
    </source>
</evidence>
<feature type="domain" description="Endonuclease/exonuclease/phosphatase" evidence="19">
    <location>
        <begin position="81"/>
        <end position="310"/>
    </location>
</feature>
<dbReference type="PANTHER" id="PTHR12121">
    <property type="entry name" value="CARBON CATABOLITE REPRESSOR PROTEIN 4"/>
    <property type="match status" value="1"/>
</dbReference>
<keyword evidence="8" id="KW-0963">Cytoplasm</keyword>
<comment type="subcellular location">
    <subcellularLocation>
        <location evidence="4">Cytoplasm</location>
    </subcellularLocation>
    <subcellularLocation>
        <location evidence="3">Nucleus</location>
    </subcellularLocation>
</comment>
<evidence type="ECO:0000256" key="12">
    <source>
        <dbReference type="ARBA" id="ARBA00022801"/>
    </source>
</evidence>
<proteinExistence type="inferred from homology"/>
<evidence type="ECO:0000256" key="1">
    <source>
        <dbReference type="ARBA" id="ARBA00001663"/>
    </source>
</evidence>
<evidence type="ECO:0000256" key="16">
    <source>
        <dbReference type="ARBA" id="ARBA00023163"/>
    </source>
</evidence>
<keyword evidence="14" id="KW-0694">RNA-binding</keyword>
<evidence type="ECO:0000256" key="18">
    <source>
        <dbReference type="ARBA" id="ARBA00054840"/>
    </source>
</evidence>
<dbReference type="GO" id="GO:0003723">
    <property type="term" value="F:RNA binding"/>
    <property type="evidence" value="ECO:0007669"/>
    <property type="project" value="UniProtKB-KW"/>
</dbReference>
<evidence type="ECO:0000256" key="4">
    <source>
        <dbReference type="ARBA" id="ARBA00004496"/>
    </source>
</evidence>
<dbReference type="Pfam" id="PF03372">
    <property type="entry name" value="Exo_endo_phos"/>
    <property type="match status" value="1"/>
</dbReference>
<keyword evidence="12" id="KW-0378">Hydrolase</keyword>
<dbReference type="InterPro" id="IPR050410">
    <property type="entry name" value="CCR4/nocturin_mRNA_transcr"/>
</dbReference>
<evidence type="ECO:0000313" key="21">
    <source>
        <dbReference type="Proteomes" id="UP001054889"/>
    </source>
</evidence>
<evidence type="ECO:0000256" key="14">
    <source>
        <dbReference type="ARBA" id="ARBA00022884"/>
    </source>
</evidence>
<dbReference type="GO" id="GO:0005634">
    <property type="term" value="C:nucleus"/>
    <property type="evidence" value="ECO:0007669"/>
    <property type="project" value="UniProtKB-SubCell"/>
</dbReference>
<dbReference type="Proteomes" id="UP001054889">
    <property type="component" value="Unassembled WGS sequence"/>
</dbReference>
<evidence type="ECO:0000256" key="3">
    <source>
        <dbReference type="ARBA" id="ARBA00004123"/>
    </source>
</evidence>
<comment type="similarity">
    <text evidence="5">Belongs to the CCR4/nocturin family.</text>
</comment>
<comment type="function">
    <text evidence="18">Acts as a catalytic component of the CCR4-NOT core complex, which in the nucleus seems to be a general transcription factor, and in the cytoplasm the major mRNA deadenylase involved in mRNA turnover.</text>
</comment>
<dbReference type="SUPFAM" id="SSF56219">
    <property type="entry name" value="DNase I-like"/>
    <property type="match status" value="1"/>
</dbReference>
<comment type="caution">
    <text evidence="20">The sequence shown here is derived from an EMBL/GenBank/DDBJ whole genome shotgun (WGS) entry which is preliminary data.</text>
</comment>
<keyword evidence="17" id="KW-0539">Nucleus</keyword>
<evidence type="ECO:0000259" key="19">
    <source>
        <dbReference type="Pfam" id="PF03372"/>
    </source>
</evidence>
<evidence type="ECO:0000256" key="13">
    <source>
        <dbReference type="ARBA" id="ARBA00022842"/>
    </source>
</evidence>
<protein>
    <recommendedName>
        <fullName evidence="7">poly(A)-specific ribonuclease</fullName>
        <ecNumber evidence="7">3.1.13.4</ecNumber>
    </recommendedName>
</protein>
<sequence>MLSAALSGSASNLVQSSVLNNGPTPVYPTGTEKNSGETWFEVGRSRTYTATADDIGHVQNNHFEEFFAPELDKHGYQALYKKRTIEVYTGSSQAIDGCATFFRRDRFSHVKKYEVEFNKAAQSLTDAIIPAAQKKLALTRLIKDNIALIAVLEAKFSNHGTENPGKRQLLCVANTHINIHHDLKDVKLWQVHTLLKGLEKIAVSADIPMLVCGDFNSTPGSTSHGLLARGKVDLLHPDLAVDPLGILRPPSKLTHQLPLVSAYSSFARMAGAGYDLDHLRRRMDPSTNEPLFTNCTRDFTGTIDYIFYTGYCLNPEN</sequence>
<comment type="catalytic activity">
    <reaction evidence="1">
        <text>Exonucleolytic cleavage of poly(A) to 5'-AMP.</text>
        <dbReference type="EC" id="3.1.13.4"/>
    </reaction>
</comment>
<dbReference type="FunFam" id="3.60.10.10:FF:000016">
    <property type="entry name" value="Carbon catabolite repressor protein 4 1"/>
    <property type="match status" value="1"/>
</dbReference>
<evidence type="ECO:0000256" key="9">
    <source>
        <dbReference type="ARBA" id="ARBA00022722"/>
    </source>
</evidence>
<keyword evidence="15" id="KW-0805">Transcription regulation</keyword>
<dbReference type="PANTHER" id="PTHR12121:SF34">
    <property type="entry name" value="PROTEIN ANGEL"/>
    <property type="match status" value="1"/>
</dbReference>
<keyword evidence="9" id="KW-0540">Nuclease</keyword>
<dbReference type="EMBL" id="BQKI01000082">
    <property type="protein sequence ID" value="GJN30386.1"/>
    <property type="molecule type" value="Genomic_DNA"/>
</dbReference>
<keyword evidence="13" id="KW-0460">Magnesium</keyword>
<evidence type="ECO:0000256" key="17">
    <source>
        <dbReference type="ARBA" id="ARBA00023242"/>
    </source>
</evidence>
<evidence type="ECO:0000256" key="6">
    <source>
        <dbReference type="ARBA" id="ARBA00011757"/>
    </source>
</evidence>
<comment type="cofactor">
    <cofactor evidence="2">
        <name>Mg(2+)</name>
        <dbReference type="ChEBI" id="CHEBI:18420"/>
    </cofactor>
</comment>
<comment type="subunit">
    <text evidence="6">Component of the CCR4-NOT complex, at least composed of CRR4 and CAF1 proteins.</text>
</comment>
<reference evidence="20" key="2">
    <citation type="submission" date="2021-12" db="EMBL/GenBank/DDBJ databases">
        <title>Resequencing data analysis of finger millet.</title>
        <authorList>
            <person name="Hatakeyama M."/>
            <person name="Aluri S."/>
            <person name="Balachadran M.T."/>
            <person name="Sivarajan S.R."/>
            <person name="Poveda L."/>
            <person name="Shimizu-Inatsugi R."/>
            <person name="Schlapbach R."/>
            <person name="Sreeman S.M."/>
            <person name="Shimizu K.K."/>
        </authorList>
    </citation>
    <scope>NUCLEOTIDE SEQUENCE</scope>
</reference>
<dbReference type="AlphaFoldDB" id="A0AAV5F6A4"/>
<dbReference type="InterPro" id="IPR005135">
    <property type="entry name" value="Endo/exonuclease/phosphatase"/>
</dbReference>
<reference evidence="20" key="1">
    <citation type="journal article" date="2018" name="DNA Res.">
        <title>Multiple hybrid de novo genome assembly of finger millet, an orphan allotetraploid crop.</title>
        <authorList>
            <person name="Hatakeyama M."/>
            <person name="Aluri S."/>
            <person name="Balachadran M.T."/>
            <person name="Sivarajan S.R."/>
            <person name="Patrignani A."/>
            <person name="Gruter S."/>
            <person name="Poveda L."/>
            <person name="Shimizu-Inatsugi R."/>
            <person name="Baeten J."/>
            <person name="Francoijs K.J."/>
            <person name="Nataraja K.N."/>
            <person name="Reddy Y.A.N."/>
            <person name="Phadnis S."/>
            <person name="Ravikumar R.L."/>
            <person name="Schlapbach R."/>
            <person name="Sreeman S.M."/>
            <person name="Shimizu K.K."/>
        </authorList>
    </citation>
    <scope>NUCLEOTIDE SEQUENCE</scope>
</reference>
<dbReference type="EC" id="3.1.13.4" evidence="7"/>
<keyword evidence="10" id="KW-0479">Metal-binding</keyword>
<dbReference type="GO" id="GO:0004535">
    <property type="term" value="F:poly(A)-specific ribonuclease activity"/>
    <property type="evidence" value="ECO:0007669"/>
    <property type="project" value="UniProtKB-EC"/>
</dbReference>
<evidence type="ECO:0000256" key="5">
    <source>
        <dbReference type="ARBA" id="ARBA00010774"/>
    </source>
</evidence>